<feature type="binding site" evidence="10">
    <location>
        <position position="118"/>
    </location>
    <ligand>
        <name>L-glutamate</name>
        <dbReference type="ChEBI" id="CHEBI:29985"/>
    </ligand>
</feature>
<dbReference type="KEGG" id="sand:H3309_00230"/>
<evidence type="ECO:0000256" key="3">
    <source>
        <dbReference type="ARBA" id="ARBA00009381"/>
    </source>
</evidence>
<dbReference type="NCBIfam" id="TIGR00066">
    <property type="entry name" value="g_glut_trans"/>
    <property type="match status" value="1"/>
</dbReference>
<evidence type="ECO:0000256" key="9">
    <source>
        <dbReference type="PIRSR" id="PIRSR600101-1"/>
    </source>
</evidence>
<feature type="active site" description="Nucleophile" evidence="9">
    <location>
        <position position="405"/>
    </location>
</feature>
<dbReference type="InterPro" id="IPR029055">
    <property type="entry name" value="Ntn_hydrolases_N"/>
</dbReference>
<dbReference type="Pfam" id="PF01019">
    <property type="entry name" value="G_glu_transpept"/>
    <property type="match status" value="1"/>
</dbReference>
<feature type="region of interest" description="Disordered" evidence="12">
    <location>
        <begin position="570"/>
        <end position="594"/>
    </location>
</feature>
<dbReference type="EC" id="2.3.2.2" evidence="11"/>
<protein>
    <recommendedName>
        <fullName evidence="11">Glutathione hydrolase proenzyme</fullName>
        <ecNumber evidence="11">2.3.2.2</ecNumber>
        <ecNumber evidence="11">3.4.19.13</ecNumber>
    </recommendedName>
    <component>
        <recommendedName>
            <fullName evidence="11">Glutathione hydrolase large chain</fullName>
        </recommendedName>
    </component>
    <component>
        <recommendedName>
            <fullName evidence="11">Glutathione hydrolase small chain</fullName>
        </recommendedName>
    </component>
</protein>
<dbReference type="EMBL" id="CP059851">
    <property type="protein sequence ID" value="QMW22980.1"/>
    <property type="molecule type" value="Genomic_DNA"/>
</dbReference>
<feature type="binding site" evidence="10">
    <location>
        <position position="493"/>
    </location>
    <ligand>
        <name>L-glutamate</name>
        <dbReference type="ChEBI" id="CHEBI:29985"/>
    </ligand>
</feature>
<evidence type="ECO:0000256" key="11">
    <source>
        <dbReference type="RuleBase" id="RU368036"/>
    </source>
</evidence>
<dbReference type="GO" id="GO:0006750">
    <property type="term" value="P:glutathione biosynthetic process"/>
    <property type="evidence" value="ECO:0007669"/>
    <property type="project" value="UniProtKB-KW"/>
</dbReference>
<feature type="signal peptide" evidence="13">
    <location>
        <begin position="1"/>
        <end position="22"/>
    </location>
</feature>
<comment type="pathway">
    <text evidence="11">Sulfur metabolism; glutathione metabolism.</text>
</comment>
<keyword evidence="15" id="KW-1185">Reference proteome</keyword>
<accession>A0A7G5IHY8</accession>
<keyword evidence="11" id="KW-0317">Glutathione biosynthesis</keyword>
<comment type="catalytic activity">
    <reaction evidence="1 11">
        <text>an S-substituted glutathione + H2O = an S-substituted L-cysteinylglycine + L-glutamate</text>
        <dbReference type="Rhea" id="RHEA:59468"/>
        <dbReference type="ChEBI" id="CHEBI:15377"/>
        <dbReference type="ChEBI" id="CHEBI:29985"/>
        <dbReference type="ChEBI" id="CHEBI:90779"/>
        <dbReference type="ChEBI" id="CHEBI:143103"/>
        <dbReference type="EC" id="3.4.19.13"/>
    </reaction>
</comment>
<gene>
    <name evidence="14" type="primary">ggt</name>
    <name evidence="14" type="ORF">H3309_00230</name>
</gene>
<dbReference type="InterPro" id="IPR043137">
    <property type="entry name" value="GGT_ssub_C"/>
</dbReference>
<dbReference type="PRINTS" id="PR01210">
    <property type="entry name" value="GGTRANSPTASE"/>
</dbReference>
<dbReference type="InterPro" id="IPR055262">
    <property type="entry name" value="GGT_CS"/>
</dbReference>
<comment type="similarity">
    <text evidence="3 11">Belongs to the gamma-glutamyltransferase family.</text>
</comment>
<dbReference type="GO" id="GO:0036374">
    <property type="term" value="F:glutathione hydrolase activity"/>
    <property type="evidence" value="ECO:0007669"/>
    <property type="project" value="UniProtKB-UniRule"/>
</dbReference>
<evidence type="ECO:0000256" key="5">
    <source>
        <dbReference type="ARBA" id="ARBA00022801"/>
    </source>
</evidence>
<evidence type="ECO:0000256" key="8">
    <source>
        <dbReference type="ARBA" id="ARBA00047417"/>
    </source>
</evidence>
<evidence type="ECO:0000256" key="12">
    <source>
        <dbReference type="SAM" id="MobiDB-lite"/>
    </source>
</evidence>
<dbReference type="UniPathway" id="UPA00204"/>
<evidence type="ECO:0000313" key="15">
    <source>
        <dbReference type="Proteomes" id="UP000515292"/>
    </source>
</evidence>
<reference evidence="14 15" key="1">
    <citation type="submission" date="2020-07" db="EMBL/GenBank/DDBJ databases">
        <title>Complete genome sequence for Sandaracinobacter sp. M6.</title>
        <authorList>
            <person name="Tang Y."/>
            <person name="Liu Q."/>
            <person name="Guo Z."/>
            <person name="Lei P."/>
            <person name="Huang B."/>
        </authorList>
    </citation>
    <scope>NUCLEOTIDE SEQUENCE [LARGE SCALE GENOMIC DNA]</scope>
    <source>
        <strain evidence="14 15">M6</strain>
    </source>
</reference>
<evidence type="ECO:0000256" key="6">
    <source>
        <dbReference type="ARBA" id="ARBA00023145"/>
    </source>
</evidence>
<feature type="binding site" evidence="10">
    <location>
        <position position="445"/>
    </location>
    <ligand>
        <name>L-glutamate</name>
        <dbReference type="ChEBI" id="CHEBI:29985"/>
    </ligand>
</feature>
<dbReference type="Gene3D" id="1.10.246.130">
    <property type="match status" value="1"/>
</dbReference>
<keyword evidence="7 11" id="KW-0012">Acyltransferase</keyword>
<name>A0A7G5IHY8_9SPHN</name>
<keyword evidence="6 11" id="KW-0865">Zymogen</keyword>
<evidence type="ECO:0000256" key="13">
    <source>
        <dbReference type="SAM" id="SignalP"/>
    </source>
</evidence>
<evidence type="ECO:0000256" key="2">
    <source>
        <dbReference type="ARBA" id="ARBA00001089"/>
    </source>
</evidence>
<dbReference type="Gene3D" id="3.60.20.40">
    <property type="match status" value="1"/>
</dbReference>
<dbReference type="InterPro" id="IPR000101">
    <property type="entry name" value="GGT_peptidase"/>
</dbReference>
<comment type="subunit">
    <text evidence="11">This enzyme consists of two polypeptide chains, which are synthesized in precursor form from a single polypeptide.</text>
</comment>
<keyword evidence="13" id="KW-0732">Signal</keyword>
<evidence type="ECO:0000256" key="1">
    <source>
        <dbReference type="ARBA" id="ARBA00001049"/>
    </source>
</evidence>
<keyword evidence="5 11" id="KW-0378">Hydrolase</keyword>
<evidence type="ECO:0000256" key="7">
    <source>
        <dbReference type="ARBA" id="ARBA00023315"/>
    </source>
</evidence>
<dbReference type="PANTHER" id="PTHR43199">
    <property type="entry name" value="GLUTATHIONE HYDROLASE"/>
    <property type="match status" value="1"/>
</dbReference>
<proteinExistence type="inferred from homology"/>
<dbReference type="EC" id="3.4.19.13" evidence="11"/>
<feature type="compositionally biased region" description="Low complexity" evidence="12">
    <location>
        <begin position="381"/>
        <end position="398"/>
    </location>
</feature>
<dbReference type="InterPro" id="IPR051792">
    <property type="entry name" value="GGT_bact"/>
</dbReference>
<feature type="region of interest" description="Disordered" evidence="12">
    <location>
        <begin position="381"/>
        <end position="403"/>
    </location>
</feature>
<dbReference type="Proteomes" id="UP000515292">
    <property type="component" value="Chromosome"/>
</dbReference>
<dbReference type="InterPro" id="IPR043138">
    <property type="entry name" value="GGT_lsub"/>
</dbReference>
<dbReference type="PROSITE" id="PS00462">
    <property type="entry name" value="G_GLU_TRANSPEPTIDASE"/>
    <property type="match status" value="1"/>
</dbReference>
<feature type="chain" id="PRO_5028833949" description="Glutathione hydrolase proenzyme" evidence="13">
    <location>
        <begin position="23"/>
        <end position="594"/>
    </location>
</feature>
<dbReference type="AlphaFoldDB" id="A0A7G5IHY8"/>
<keyword evidence="4 11" id="KW-0808">Transferase</keyword>
<dbReference type="RefSeq" id="WP_182296387.1">
    <property type="nucleotide sequence ID" value="NZ_CP059851.1"/>
</dbReference>
<evidence type="ECO:0000313" key="14">
    <source>
        <dbReference type="EMBL" id="QMW22980.1"/>
    </source>
</evidence>
<dbReference type="SUPFAM" id="SSF56235">
    <property type="entry name" value="N-terminal nucleophile aminohydrolases (Ntn hydrolases)"/>
    <property type="match status" value="1"/>
</dbReference>
<feature type="binding site" evidence="10">
    <location>
        <begin position="470"/>
        <end position="471"/>
    </location>
    <ligand>
        <name>L-glutamate</name>
        <dbReference type="ChEBI" id="CHEBI:29985"/>
    </ligand>
</feature>
<dbReference type="GO" id="GO:0006751">
    <property type="term" value="P:glutathione catabolic process"/>
    <property type="evidence" value="ECO:0007669"/>
    <property type="project" value="UniProtKB-UniRule"/>
</dbReference>
<comment type="catalytic activity">
    <reaction evidence="2 11">
        <text>glutathione + H2O = L-cysteinylglycine + L-glutamate</text>
        <dbReference type="Rhea" id="RHEA:28807"/>
        <dbReference type="ChEBI" id="CHEBI:15377"/>
        <dbReference type="ChEBI" id="CHEBI:29985"/>
        <dbReference type="ChEBI" id="CHEBI:57925"/>
        <dbReference type="ChEBI" id="CHEBI:61694"/>
        <dbReference type="EC" id="3.4.19.13"/>
    </reaction>
</comment>
<evidence type="ECO:0000256" key="10">
    <source>
        <dbReference type="PIRSR" id="PIRSR600101-2"/>
    </source>
</evidence>
<comment type="PTM">
    <text evidence="11">Cleaved by autocatalysis into a large and a small subunit.</text>
</comment>
<evidence type="ECO:0000256" key="4">
    <source>
        <dbReference type="ARBA" id="ARBA00022679"/>
    </source>
</evidence>
<dbReference type="GO" id="GO:0103068">
    <property type="term" value="F:leukotriene C4 gamma-glutamyl transferase activity"/>
    <property type="evidence" value="ECO:0007669"/>
    <property type="project" value="UniProtKB-EC"/>
</dbReference>
<comment type="catalytic activity">
    <reaction evidence="8 11">
        <text>an N-terminal (5-L-glutamyl)-[peptide] + an alpha-amino acid = 5-L-glutamyl amino acid + an N-terminal L-alpha-aminoacyl-[peptide]</text>
        <dbReference type="Rhea" id="RHEA:23904"/>
        <dbReference type="Rhea" id="RHEA-COMP:9780"/>
        <dbReference type="Rhea" id="RHEA-COMP:9795"/>
        <dbReference type="ChEBI" id="CHEBI:77644"/>
        <dbReference type="ChEBI" id="CHEBI:78597"/>
        <dbReference type="ChEBI" id="CHEBI:78599"/>
        <dbReference type="ChEBI" id="CHEBI:78608"/>
        <dbReference type="EC" id="2.3.2.2"/>
    </reaction>
</comment>
<sequence length="594" mass="59844">MNIARVALLALLSAGAGSASLAQVAAPPAATSSLFEAASNRKPAETVASGPGVVSSADVRASEAGAAMLRRGGSAADAAAATAIALTVVEPQSSGLGGGAFVLTHEAKGGRVTALDGRETAPAGATPERFLGPDGKPLPFREAVVSGRSVGVPGLVAVLAELHARQGRLPWAMLFEPAIALAADGIVVTPRLARIIAARREVLAASGAAAVFLNADGTPKKAGDRIVQPALAATLRAVAAGGPAAFYGGEVGAAISAAVAAAPRGPNSLTAADLSGYRVVQRTPLCFPYRQWRVCSMPPPSAGGYALAQMLAVMARHDVAKLGRDNALSWHLFAEAGRLAQADRAAWGADPGFAPVPVDGLTDPAYLAARAALVRPERAMPAVASGHPPGAPAAPAQVAGGGSGTSHVSAADAAGNVVSLTSTIESIFGSGQVAAGFFLNNELTDFDLAPVRADGRPAPNRVEPGKRPRSSMTPVLLYGPDGRLVAAIGAAGGATIIPQVAKTIIGIVDWKLPVEEAIALPMLFATPERVAVERGSRLEPMLATLKALGHNAVAADLPTKTNALVRDGSGWRGAGDARSEGQAVAARGRVRETR</sequence>
<organism evidence="14 15">
    <name type="scientific">Sandaracinobacteroides saxicola</name>
    <dbReference type="NCBI Taxonomy" id="2759707"/>
    <lineage>
        <taxon>Bacteria</taxon>
        <taxon>Pseudomonadati</taxon>
        <taxon>Pseudomonadota</taxon>
        <taxon>Alphaproteobacteria</taxon>
        <taxon>Sphingomonadales</taxon>
        <taxon>Sphingosinicellaceae</taxon>
        <taxon>Sandaracinobacteroides</taxon>
    </lineage>
</organism>
<feature type="region of interest" description="Disordered" evidence="12">
    <location>
        <begin position="450"/>
        <end position="473"/>
    </location>
</feature>
<dbReference type="PANTHER" id="PTHR43199:SF1">
    <property type="entry name" value="GLUTATHIONE HYDROLASE PROENZYME"/>
    <property type="match status" value="1"/>
</dbReference>